<gene>
    <name evidence="1" type="ORF">SDC9_164542</name>
</gene>
<organism evidence="1">
    <name type="scientific">bioreactor metagenome</name>
    <dbReference type="NCBI Taxonomy" id="1076179"/>
    <lineage>
        <taxon>unclassified sequences</taxon>
        <taxon>metagenomes</taxon>
        <taxon>ecological metagenomes</taxon>
    </lineage>
</organism>
<sequence length="65" mass="6828">MGEICIHLDNSISAKFKGFFETSYISGSQTQFSAAVQGVNFAGLLNGIIIRHLAGAIGAVVVNDQ</sequence>
<comment type="caution">
    <text evidence="1">The sequence shown here is derived from an EMBL/GenBank/DDBJ whole genome shotgun (WGS) entry which is preliminary data.</text>
</comment>
<name>A0A645FU71_9ZZZZ</name>
<dbReference type="EMBL" id="VSSQ01064259">
    <property type="protein sequence ID" value="MPN17192.1"/>
    <property type="molecule type" value="Genomic_DNA"/>
</dbReference>
<proteinExistence type="predicted"/>
<reference evidence="1" key="1">
    <citation type="submission" date="2019-08" db="EMBL/GenBank/DDBJ databases">
        <authorList>
            <person name="Kucharzyk K."/>
            <person name="Murdoch R.W."/>
            <person name="Higgins S."/>
            <person name="Loffler F."/>
        </authorList>
    </citation>
    <scope>NUCLEOTIDE SEQUENCE</scope>
</reference>
<accession>A0A645FU71</accession>
<dbReference type="AlphaFoldDB" id="A0A645FU71"/>
<evidence type="ECO:0000313" key="1">
    <source>
        <dbReference type="EMBL" id="MPN17192.1"/>
    </source>
</evidence>
<protein>
    <submittedName>
        <fullName evidence="1">Uncharacterized protein</fullName>
    </submittedName>
</protein>